<keyword evidence="3" id="KW-0812">Transmembrane</keyword>
<dbReference type="GO" id="GO:0017003">
    <property type="term" value="P:protein-heme linkage"/>
    <property type="evidence" value="ECO:0007669"/>
    <property type="project" value="InterPro"/>
</dbReference>
<proteinExistence type="predicted"/>
<gene>
    <name evidence="4" type="ORF">METZ01_LOCUS4284</name>
</gene>
<evidence type="ECO:0008006" key="5">
    <source>
        <dbReference type="Google" id="ProtNLM"/>
    </source>
</evidence>
<dbReference type="InterPro" id="IPR012340">
    <property type="entry name" value="NA-bd_OB-fold"/>
</dbReference>
<dbReference type="GO" id="GO:0005886">
    <property type="term" value="C:plasma membrane"/>
    <property type="evidence" value="ECO:0007669"/>
    <property type="project" value="InterPro"/>
</dbReference>
<dbReference type="GO" id="GO:0017004">
    <property type="term" value="P:cytochrome complex assembly"/>
    <property type="evidence" value="ECO:0007669"/>
    <property type="project" value="InterPro"/>
</dbReference>
<evidence type="ECO:0000256" key="2">
    <source>
        <dbReference type="ARBA" id="ARBA00023136"/>
    </source>
</evidence>
<reference evidence="4" key="1">
    <citation type="submission" date="2018-05" db="EMBL/GenBank/DDBJ databases">
        <authorList>
            <person name="Lanie J.A."/>
            <person name="Ng W.-L."/>
            <person name="Kazmierczak K.M."/>
            <person name="Andrzejewski T.M."/>
            <person name="Davidsen T.M."/>
            <person name="Wayne K.J."/>
            <person name="Tettelin H."/>
            <person name="Glass J.I."/>
            <person name="Rusch D."/>
            <person name="Podicherti R."/>
            <person name="Tsui H.-C.T."/>
            <person name="Winkler M.E."/>
        </authorList>
    </citation>
    <scope>NUCLEOTIDE SEQUENCE</scope>
</reference>
<dbReference type="SUPFAM" id="SSF82093">
    <property type="entry name" value="Heme chaperone CcmE"/>
    <property type="match status" value="1"/>
</dbReference>
<protein>
    <recommendedName>
        <fullName evidence="5">Cytochrome c-type biogenesis protein CcmE</fullName>
    </recommendedName>
</protein>
<dbReference type="AlphaFoldDB" id="A0A381N9Z1"/>
<dbReference type="InterPro" id="IPR004329">
    <property type="entry name" value="CcmE"/>
</dbReference>
<dbReference type="GO" id="GO:0020037">
    <property type="term" value="F:heme binding"/>
    <property type="evidence" value="ECO:0007669"/>
    <property type="project" value="InterPro"/>
</dbReference>
<evidence type="ECO:0000256" key="1">
    <source>
        <dbReference type="ARBA" id="ARBA00004370"/>
    </source>
</evidence>
<dbReference type="InterPro" id="IPR036127">
    <property type="entry name" value="CcmE-like_sf"/>
</dbReference>
<feature type="transmembrane region" description="Helical" evidence="3">
    <location>
        <begin position="7"/>
        <end position="26"/>
    </location>
</feature>
<keyword evidence="2 3" id="KW-0472">Membrane</keyword>
<keyword evidence="3" id="KW-1133">Transmembrane helix</keyword>
<dbReference type="EMBL" id="UINC01000222">
    <property type="protein sequence ID" value="SUZ51430.1"/>
    <property type="molecule type" value="Genomic_DNA"/>
</dbReference>
<comment type="subcellular location">
    <subcellularLocation>
        <location evidence="1">Membrane</location>
    </subcellularLocation>
</comment>
<organism evidence="4">
    <name type="scientific">marine metagenome</name>
    <dbReference type="NCBI Taxonomy" id="408172"/>
    <lineage>
        <taxon>unclassified sequences</taxon>
        <taxon>metagenomes</taxon>
        <taxon>ecological metagenomes</taxon>
    </lineage>
</organism>
<evidence type="ECO:0000313" key="4">
    <source>
        <dbReference type="EMBL" id="SUZ51430.1"/>
    </source>
</evidence>
<evidence type="ECO:0000256" key="3">
    <source>
        <dbReference type="SAM" id="Phobius"/>
    </source>
</evidence>
<accession>A0A381N9Z1</accession>
<dbReference type="Gene3D" id="2.40.50.140">
    <property type="entry name" value="Nucleic acid-binding proteins"/>
    <property type="match status" value="1"/>
</dbReference>
<dbReference type="Pfam" id="PF03100">
    <property type="entry name" value="CcmE"/>
    <property type="match status" value="1"/>
</dbReference>
<name>A0A381N9Z1_9ZZZZ</name>
<sequence length="140" mass="15633">MKNHSRFMVGLVSVAAVVSYLIWTGVSETMVYYLTPVELIERAKNDRTFHEVGVKVSGQVLQGTYKRVDGELLHTFLVRDLVDESVTFPVEFRDALPDTFTDDTEVVLEGRLRGDGVFEAETLLTKCGSRYEAAPEDLAG</sequence>